<gene>
    <name evidence="7" type="ORF">I8J31_05465</name>
</gene>
<dbReference type="GO" id="GO:0015171">
    <property type="term" value="F:amino acid transmembrane transporter activity"/>
    <property type="evidence" value="ECO:0007669"/>
    <property type="project" value="TreeGrafter"/>
</dbReference>
<evidence type="ECO:0000256" key="2">
    <source>
        <dbReference type="ARBA" id="ARBA00022475"/>
    </source>
</evidence>
<sequence length="90" mass="9336">MTNYIAFLTRACIAVLGPEHGVILTVSNTVKYGTKEAIYGIAGIAPGTFIVAAASATSLGVILTTSATAFDALKYLGAAYLRKLRISPTI</sequence>
<comment type="subcellular location">
    <subcellularLocation>
        <location evidence="1">Cell membrane</location>
        <topology evidence="1">Multi-pass membrane protein</topology>
    </subcellularLocation>
</comment>
<evidence type="ECO:0000313" key="8">
    <source>
        <dbReference type="Proteomes" id="UP000628710"/>
    </source>
</evidence>
<organism evidence="7 8">
    <name type="scientific">Marinomonas transparens</name>
    <dbReference type="NCBI Taxonomy" id="2795388"/>
    <lineage>
        <taxon>Bacteria</taxon>
        <taxon>Pseudomonadati</taxon>
        <taxon>Pseudomonadota</taxon>
        <taxon>Gammaproteobacteria</taxon>
        <taxon>Oceanospirillales</taxon>
        <taxon>Oceanospirillaceae</taxon>
        <taxon>Marinomonas</taxon>
    </lineage>
</organism>
<dbReference type="PANTHER" id="PTHR30086">
    <property type="entry name" value="ARGININE EXPORTER PROTEIN ARGO"/>
    <property type="match status" value="1"/>
</dbReference>
<name>A0A934JTK4_9GAMM</name>
<protein>
    <submittedName>
        <fullName evidence="7">LysE family transporter</fullName>
    </submittedName>
</protein>
<dbReference type="EMBL" id="JAEMNX010000003">
    <property type="protein sequence ID" value="MBJ7537125.1"/>
    <property type="molecule type" value="Genomic_DNA"/>
</dbReference>
<evidence type="ECO:0000313" key="7">
    <source>
        <dbReference type="EMBL" id="MBJ7537125.1"/>
    </source>
</evidence>
<accession>A0A934JTK4</accession>
<dbReference type="RefSeq" id="WP_199467271.1">
    <property type="nucleotide sequence ID" value="NZ_JAEMNX010000003.1"/>
</dbReference>
<dbReference type="PANTHER" id="PTHR30086:SF20">
    <property type="entry name" value="ARGININE EXPORTER PROTEIN ARGO-RELATED"/>
    <property type="match status" value="1"/>
</dbReference>
<keyword evidence="3 6" id="KW-0812">Transmembrane</keyword>
<dbReference type="GO" id="GO:0005886">
    <property type="term" value="C:plasma membrane"/>
    <property type="evidence" value="ECO:0007669"/>
    <property type="project" value="UniProtKB-SubCell"/>
</dbReference>
<reference evidence="7" key="1">
    <citation type="submission" date="2020-12" db="EMBL/GenBank/DDBJ databases">
        <title>Marinomonas arctica sp. nov., a psychrotolerant bacterium isolated from the Arctic.</title>
        <authorList>
            <person name="Zhang Y."/>
        </authorList>
    </citation>
    <scope>NUCLEOTIDE SEQUENCE</scope>
    <source>
        <strain evidence="7">C1424</strain>
    </source>
</reference>
<evidence type="ECO:0000256" key="5">
    <source>
        <dbReference type="ARBA" id="ARBA00023136"/>
    </source>
</evidence>
<dbReference type="InterPro" id="IPR001123">
    <property type="entry name" value="LeuE-type"/>
</dbReference>
<dbReference type="AlphaFoldDB" id="A0A934JTK4"/>
<evidence type="ECO:0000256" key="6">
    <source>
        <dbReference type="SAM" id="Phobius"/>
    </source>
</evidence>
<evidence type="ECO:0000256" key="1">
    <source>
        <dbReference type="ARBA" id="ARBA00004651"/>
    </source>
</evidence>
<evidence type="ECO:0000256" key="3">
    <source>
        <dbReference type="ARBA" id="ARBA00022692"/>
    </source>
</evidence>
<keyword evidence="4 6" id="KW-1133">Transmembrane helix</keyword>
<feature type="transmembrane region" description="Helical" evidence="6">
    <location>
        <begin position="37"/>
        <end position="64"/>
    </location>
</feature>
<proteinExistence type="predicted"/>
<keyword evidence="8" id="KW-1185">Reference proteome</keyword>
<keyword evidence="2" id="KW-1003">Cell membrane</keyword>
<dbReference type="Pfam" id="PF01810">
    <property type="entry name" value="LysE"/>
    <property type="match status" value="1"/>
</dbReference>
<evidence type="ECO:0000256" key="4">
    <source>
        <dbReference type="ARBA" id="ARBA00022989"/>
    </source>
</evidence>
<comment type="caution">
    <text evidence="7">The sequence shown here is derived from an EMBL/GenBank/DDBJ whole genome shotgun (WGS) entry which is preliminary data.</text>
</comment>
<keyword evidence="5 6" id="KW-0472">Membrane</keyword>
<dbReference type="Proteomes" id="UP000628710">
    <property type="component" value="Unassembled WGS sequence"/>
</dbReference>